<dbReference type="Proteomes" id="UP000283786">
    <property type="component" value="Chromosome"/>
</dbReference>
<dbReference type="EMBL" id="CP060436">
    <property type="protein sequence ID" value="QPM90610.1"/>
    <property type="molecule type" value="Genomic_DNA"/>
</dbReference>
<gene>
    <name evidence="1" type="ORF">PSAL_018490</name>
</gene>
<keyword evidence="2" id="KW-1185">Reference proteome</keyword>
<proteinExistence type="predicted"/>
<name>A0A418SL91_9RHOB</name>
<evidence type="ECO:0000313" key="2">
    <source>
        <dbReference type="Proteomes" id="UP000283786"/>
    </source>
</evidence>
<dbReference type="AlphaFoldDB" id="A0A418SL91"/>
<protein>
    <submittedName>
        <fullName evidence="1">Uncharacterized protein</fullName>
    </submittedName>
</protein>
<dbReference type="KEGG" id="palw:PSAL_018490"/>
<dbReference type="InterPro" id="IPR046574">
    <property type="entry name" value="DUF6634"/>
</dbReference>
<evidence type="ECO:0000313" key="1">
    <source>
        <dbReference type="EMBL" id="QPM90610.1"/>
    </source>
</evidence>
<accession>A0A418SL91</accession>
<sequence>MSPGLRAYLRPGDALYGKMNMTHDYLNQEFLMRSVTAFRAALIGPDPDGDDRDAPILNDYLTVLQGRRMKLHGWASGHPRLGAAFVTTSQLIHVTPDRRWARTLSRWYRLGRPQRLDTSQLSPDIELAGYCVPMTPDGFSIPLHLARRLMEQGPTGLSRSAMEKGLIELSESLSAIAESWPPQRR</sequence>
<organism evidence="1 2">
    <name type="scientific">Pseudooceanicola algae</name>
    <dbReference type="NCBI Taxonomy" id="1537215"/>
    <lineage>
        <taxon>Bacteria</taxon>
        <taxon>Pseudomonadati</taxon>
        <taxon>Pseudomonadota</taxon>
        <taxon>Alphaproteobacteria</taxon>
        <taxon>Rhodobacterales</taxon>
        <taxon>Paracoccaceae</taxon>
        <taxon>Pseudooceanicola</taxon>
    </lineage>
</organism>
<dbReference type="Pfam" id="PF20339">
    <property type="entry name" value="DUF6634"/>
    <property type="match status" value="1"/>
</dbReference>
<reference evidence="1 2" key="1">
    <citation type="submission" date="2020-08" db="EMBL/GenBank/DDBJ databases">
        <title>Genome sequence of Rhodobacteraceae bacterium Lw-13e.</title>
        <authorList>
            <person name="Poehlein A."/>
            <person name="Wolter L."/>
            <person name="Daniel R."/>
            <person name="Brinkhoff T."/>
        </authorList>
    </citation>
    <scope>NUCLEOTIDE SEQUENCE [LARGE SCALE GENOMIC DNA]</scope>
    <source>
        <strain evidence="1 2">Lw-13e</strain>
    </source>
</reference>